<dbReference type="OrthoDB" id="2972613at2"/>
<dbReference type="InterPro" id="IPR036638">
    <property type="entry name" value="HLH_DNA-bd_sf"/>
</dbReference>
<dbReference type="Gene3D" id="4.10.280.10">
    <property type="entry name" value="Helix-loop-helix DNA-binding domain"/>
    <property type="match status" value="1"/>
</dbReference>
<dbReference type="GO" id="GO:0046983">
    <property type="term" value="F:protein dimerization activity"/>
    <property type="evidence" value="ECO:0007669"/>
    <property type="project" value="InterPro"/>
</dbReference>
<sequence length="56" mass="6428">MQVTSIDIESQIKDTREMLLIIGDIFGLSDPFTIQISEELDLLINMVQKEKYAVNK</sequence>
<dbReference type="Pfam" id="PF09388">
    <property type="entry name" value="SpoOE-like"/>
    <property type="match status" value="1"/>
</dbReference>
<dbReference type="GO" id="GO:0043937">
    <property type="term" value="P:regulation of sporulation"/>
    <property type="evidence" value="ECO:0007669"/>
    <property type="project" value="InterPro"/>
</dbReference>
<dbReference type="SUPFAM" id="SSF140500">
    <property type="entry name" value="BAS1536-like"/>
    <property type="match status" value="1"/>
</dbReference>
<dbReference type="RefSeq" id="WP_095373048.1">
    <property type="nucleotide sequence ID" value="NZ_CP022983.1"/>
</dbReference>
<evidence type="ECO:0000313" key="2">
    <source>
        <dbReference type="Proteomes" id="UP000215137"/>
    </source>
</evidence>
<evidence type="ECO:0008006" key="3">
    <source>
        <dbReference type="Google" id="ProtNLM"/>
    </source>
</evidence>
<gene>
    <name evidence="1" type="ORF">CKF48_20500</name>
</gene>
<dbReference type="InterPro" id="IPR018540">
    <property type="entry name" value="Spo0E-like"/>
</dbReference>
<dbReference type="AlphaFoldDB" id="A0A248TMN5"/>
<dbReference type="EMBL" id="CP022983">
    <property type="protein sequence ID" value="ASV69484.1"/>
    <property type="molecule type" value="Genomic_DNA"/>
</dbReference>
<reference evidence="1 2" key="1">
    <citation type="submission" date="2017-08" db="EMBL/GenBank/DDBJ databases">
        <title>Complete Genome Sequence of Bacillus kochii Oregon-R-modENCODE STRAIN BDGP4, isolated from Drosophila melanogaster gut.</title>
        <authorList>
            <person name="Wan K.H."/>
            <person name="Yu C."/>
            <person name="Park S."/>
            <person name="Hammonds A.S."/>
            <person name="Booth B.W."/>
            <person name="Celniker S.E."/>
        </authorList>
    </citation>
    <scope>NUCLEOTIDE SEQUENCE [LARGE SCALE GENOMIC DNA]</scope>
    <source>
        <strain evidence="1 2">BDGP4</strain>
    </source>
</reference>
<proteinExistence type="predicted"/>
<name>A0A248TMN5_9BACI</name>
<protein>
    <recommendedName>
        <fullName evidence="3">Spo0E family sporulation regulatory protein-aspartic acid phosphatase</fullName>
    </recommendedName>
</protein>
<dbReference type="KEGG" id="bko:CKF48_20500"/>
<dbReference type="Proteomes" id="UP000215137">
    <property type="component" value="Chromosome"/>
</dbReference>
<dbReference type="InterPro" id="IPR037208">
    <property type="entry name" value="Spo0E-like_sf"/>
</dbReference>
<keyword evidence="2" id="KW-1185">Reference proteome</keyword>
<accession>A0A248TMN5</accession>
<organism evidence="1 2">
    <name type="scientific">Cytobacillus kochii</name>
    <dbReference type="NCBI Taxonomy" id="859143"/>
    <lineage>
        <taxon>Bacteria</taxon>
        <taxon>Bacillati</taxon>
        <taxon>Bacillota</taxon>
        <taxon>Bacilli</taxon>
        <taxon>Bacillales</taxon>
        <taxon>Bacillaceae</taxon>
        <taxon>Cytobacillus</taxon>
    </lineage>
</organism>
<evidence type="ECO:0000313" key="1">
    <source>
        <dbReference type="EMBL" id="ASV69484.1"/>
    </source>
</evidence>